<dbReference type="PROSITE" id="PS00107">
    <property type="entry name" value="PROTEIN_KINASE_ATP"/>
    <property type="match status" value="1"/>
</dbReference>
<evidence type="ECO:0000256" key="3">
    <source>
        <dbReference type="ARBA" id="ARBA00022527"/>
    </source>
</evidence>
<dbReference type="InterPro" id="IPR008271">
    <property type="entry name" value="Ser/Thr_kinase_AS"/>
</dbReference>
<comment type="catalytic activity">
    <reaction evidence="9">
        <text>L-threonyl-[protein] + ATP = O-phospho-L-threonyl-[protein] + ADP + H(+)</text>
        <dbReference type="Rhea" id="RHEA:46608"/>
        <dbReference type="Rhea" id="RHEA-COMP:11060"/>
        <dbReference type="Rhea" id="RHEA-COMP:11605"/>
        <dbReference type="ChEBI" id="CHEBI:15378"/>
        <dbReference type="ChEBI" id="CHEBI:30013"/>
        <dbReference type="ChEBI" id="CHEBI:30616"/>
        <dbReference type="ChEBI" id="CHEBI:61977"/>
        <dbReference type="ChEBI" id="CHEBI:456216"/>
        <dbReference type="EC" id="2.7.12.1"/>
    </reaction>
</comment>
<dbReference type="GO" id="GO:0004674">
    <property type="term" value="F:protein serine/threonine kinase activity"/>
    <property type="evidence" value="ECO:0007669"/>
    <property type="project" value="UniProtKB-KW"/>
</dbReference>
<dbReference type="Gene3D" id="3.30.200.20">
    <property type="entry name" value="Phosphorylase Kinase, domain 1"/>
    <property type="match status" value="1"/>
</dbReference>
<dbReference type="Gene3D" id="3.30.10.30">
    <property type="entry name" value="DYRK"/>
    <property type="match status" value="1"/>
</dbReference>
<evidence type="ECO:0000256" key="10">
    <source>
        <dbReference type="ARBA" id="ARBA00051680"/>
    </source>
</evidence>
<evidence type="ECO:0000256" key="11">
    <source>
        <dbReference type="PROSITE-ProRule" id="PRU10141"/>
    </source>
</evidence>
<keyword evidence="4" id="KW-0808">Transferase</keyword>
<dbReference type="FunFam" id="1.10.510.10:FF:000624">
    <property type="entry name" value="Mitogen-activated protein kinase"/>
    <property type="match status" value="1"/>
</dbReference>
<feature type="domain" description="Protein kinase" evidence="13">
    <location>
        <begin position="167"/>
        <end position="461"/>
    </location>
</feature>
<evidence type="ECO:0000256" key="5">
    <source>
        <dbReference type="ARBA" id="ARBA00022741"/>
    </source>
</evidence>
<evidence type="ECO:0000256" key="7">
    <source>
        <dbReference type="ARBA" id="ARBA00022840"/>
    </source>
</evidence>
<dbReference type="PANTHER" id="PTHR24058:SF22">
    <property type="entry name" value="DUAL SPECIFICITY TYROSINE-PHOSPHORYLATION-REGULATED KINASE 4"/>
    <property type="match status" value="1"/>
</dbReference>
<dbReference type="GO" id="GO:0005737">
    <property type="term" value="C:cytoplasm"/>
    <property type="evidence" value="ECO:0007669"/>
    <property type="project" value="TreeGrafter"/>
</dbReference>
<keyword evidence="7 11" id="KW-0067">ATP-binding</keyword>
<keyword evidence="15" id="KW-1185">Reference proteome</keyword>
<protein>
    <recommendedName>
        <fullName evidence="2">dual-specificity kinase</fullName>
        <ecNumber evidence="2">2.7.12.1</ecNumber>
    </recommendedName>
</protein>
<evidence type="ECO:0000256" key="8">
    <source>
        <dbReference type="ARBA" id="ARBA00049003"/>
    </source>
</evidence>
<feature type="binding site" evidence="11">
    <location>
        <position position="196"/>
    </location>
    <ligand>
        <name>ATP</name>
        <dbReference type="ChEBI" id="CHEBI:30616"/>
    </ligand>
</feature>
<dbReference type="GO" id="GO:0004712">
    <property type="term" value="F:protein serine/threonine/tyrosine kinase activity"/>
    <property type="evidence" value="ECO:0007669"/>
    <property type="project" value="UniProtKB-EC"/>
</dbReference>
<evidence type="ECO:0000256" key="6">
    <source>
        <dbReference type="ARBA" id="ARBA00022777"/>
    </source>
</evidence>
<dbReference type="Proteomes" id="UP000187209">
    <property type="component" value="Unassembled WGS sequence"/>
</dbReference>
<dbReference type="InterPro" id="IPR017441">
    <property type="entry name" value="Protein_kinase_ATP_BS"/>
</dbReference>
<organism evidence="14 15">
    <name type="scientific">Stentor coeruleus</name>
    <dbReference type="NCBI Taxonomy" id="5963"/>
    <lineage>
        <taxon>Eukaryota</taxon>
        <taxon>Sar</taxon>
        <taxon>Alveolata</taxon>
        <taxon>Ciliophora</taxon>
        <taxon>Postciliodesmatophora</taxon>
        <taxon>Heterotrichea</taxon>
        <taxon>Heterotrichida</taxon>
        <taxon>Stentoridae</taxon>
        <taxon>Stentor</taxon>
    </lineage>
</organism>
<keyword evidence="6" id="KW-0418">Kinase</keyword>
<dbReference type="EC" id="2.7.12.1" evidence="2"/>
<dbReference type="PROSITE" id="PS00108">
    <property type="entry name" value="PROTEIN_KINASE_ST"/>
    <property type="match status" value="1"/>
</dbReference>
<dbReference type="GO" id="GO:0005856">
    <property type="term" value="C:cytoskeleton"/>
    <property type="evidence" value="ECO:0007669"/>
    <property type="project" value="TreeGrafter"/>
</dbReference>
<evidence type="ECO:0000256" key="2">
    <source>
        <dbReference type="ARBA" id="ARBA00013203"/>
    </source>
</evidence>
<dbReference type="InterPro" id="IPR000719">
    <property type="entry name" value="Prot_kinase_dom"/>
</dbReference>
<dbReference type="AlphaFoldDB" id="A0A1R2CSI5"/>
<evidence type="ECO:0000256" key="12">
    <source>
        <dbReference type="RuleBase" id="RU000304"/>
    </source>
</evidence>
<accession>A0A1R2CSI5</accession>
<dbReference type="GO" id="GO:0005524">
    <property type="term" value="F:ATP binding"/>
    <property type="evidence" value="ECO:0007669"/>
    <property type="project" value="UniProtKB-UniRule"/>
</dbReference>
<proteinExistence type="inferred from homology"/>
<dbReference type="OrthoDB" id="9332038at2759"/>
<evidence type="ECO:0000256" key="4">
    <source>
        <dbReference type="ARBA" id="ARBA00022679"/>
    </source>
</evidence>
<dbReference type="SMART" id="SM00220">
    <property type="entry name" value="S_TKc"/>
    <property type="match status" value="1"/>
</dbReference>
<dbReference type="EMBL" id="MPUH01000071">
    <property type="protein sequence ID" value="OMJ91961.1"/>
    <property type="molecule type" value="Genomic_DNA"/>
</dbReference>
<evidence type="ECO:0000256" key="1">
    <source>
        <dbReference type="ARBA" id="ARBA00008867"/>
    </source>
</evidence>
<dbReference type="SUPFAM" id="SSF56112">
    <property type="entry name" value="Protein kinase-like (PK-like)"/>
    <property type="match status" value="1"/>
</dbReference>
<comment type="catalytic activity">
    <reaction evidence="8">
        <text>L-seryl-[protein] + ATP = O-phospho-L-seryl-[protein] + ADP + H(+)</text>
        <dbReference type="Rhea" id="RHEA:17989"/>
        <dbReference type="Rhea" id="RHEA-COMP:9863"/>
        <dbReference type="Rhea" id="RHEA-COMP:11604"/>
        <dbReference type="ChEBI" id="CHEBI:15378"/>
        <dbReference type="ChEBI" id="CHEBI:29999"/>
        <dbReference type="ChEBI" id="CHEBI:30616"/>
        <dbReference type="ChEBI" id="CHEBI:83421"/>
        <dbReference type="ChEBI" id="CHEBI:456216"/>
        <dbReference type="EC" id="2.7.12.1"/>
    </reaction>
</comment>
<comment type="caution">
    <text evidence="14">The sequence shown here is derived from an EMBL/GenBank/DDBJ whole genome shotgun (WGS) entry which is preliminary data.</text>
</comment>
<dbReference type="InterPro" id="IPR011009">
    <property type="entry name" value="Kinase-like_dom_sf"/>
</dbReference>
<comment type="catalytic activity">
    <reaction evidence="10">
        <text>L-tyrosyl-[protein] + ATP = O-phospho-L-tyrosyl-[protein] + ADP + H(+)</text>
        <dbReference type="Rhea" id="RHEA:10596"/>
        <dbReference type="Rhea" id="RHEA-COMP:10136"/>
        <dbReference type="Rhea" id="RHEA-COMP:20101"/>
        <dbReference type="ChEBI" id="CHEBI:15378"/>
        <dbReference type="ChEBI" id="CHEBI:30616"/>
        <dbReference type="ChEBI" id="CHEBI:46858"/>
        <dbReference type="ChEBI" id="CHEBI:61978"/>
        <dbReference type="ChEBI" id="CHEBI:456216"/>
        <dbReference type="EC" id="2.7.12.1"/>
    </reaction>
</comment>
<sequence>MESKEYFLKSKHELPKLPYHVPSYHRKKLSLDLSLITAPNKNIGDISLPTHKQRLSNYTSRSKNQINIQPLTSMNSKFPSKSTKKYCASSIERFKTPMCITGLEVIKTMNDALSEYELREIVNYTEVFFIGDHKSKVHGSLRELNWGYDDDDGNYRIITGDHLAYRYEILSLLGKGSFGQVCKCTDHKTSEQVAVKILKNKTKFHKQGEVEILLLKALNTSDTGSWNIVRMHRYFTFRSHICIVFELLNISIYDFLKKNHYRGFTLHVLKEIAIQLLEALKYMKEKEVVHCDLKPENILFTTNNSLSVKIIDYGSGCFQNNQLYTYIQSRFYRSPEVMFGIKYTPAIDMWSFGCIMAEMYRGYPLFPGKNEEELMGKIIEILGSPPKELVINCHRKQVFFDKYGSPLPYFDSKGYLRPPGSNPLKRLLAGNDDFVDFVYRCLDWDPEKRITPAEALLHDWILKKIM</sequence>
<evidence type="ECO:0000313" key="14">
    <source>
        <dbReference type="EMBL" id="OMJ91961.1"/>
    </source>
</evidence>
<gene>
    <name evidence="14" type="ORF">SteCoe_5396</name>
</gene>
<dbReference type="Gene3D" id="1.10.510.10">
    <property type="entry name" value="Transferase(Phosphotransferase) domain 1"/>
    <property type="match status" value="1"/>
</dbReference>
<dbReference type="PROSITE" id="PS50011">
    <property type="entry name" value="PROTEIN_KINASE_DOM"/>
    <property type="match status" value="1"/>
</dbReference>
<evidence type="ECO:0000256" key="9">
    <source>
        <dbReference type="ARBA" id="ARBA00049308"/>
    </source>
</evidence>
<keyword evidence="3 12" id="KW-0723">Serine/threonine-protein kinase</keyword>
<reference evidence="14 15" key="1">
    <citation type="submission" date="2016-11" db="EMBL/GenBank/DDBJ databases">
        <title>The macronuclear genome of Stentor coeruleus: a giant cell with tiny introns.</title>
        <authorList>
            <person name="Slabodnick M."/>
            <person name="Ruby J.G."/>
            <person name="Reiff S.B."/>
            <person name="Swart E.C."/>
            <person name="Gosai S."/>
            <person name="Prabakaran S."/>
            <person name="Witkowska E."/>
            <person name="Larue G.E."/>
            <person name="Fisher S."/>
            <person name="Freeman R.M."/>
            <person name="Gunawardena J."/>
            <person name="Chu W."/>
            <person name="Stover N.A."/>
            <person name="Gregory B.D."/>
            <person name="Nowacki M."/>
            <person name="Derisi J."/>
            <person name="Roy S.W."/>
            <person name="Marshall W.F."/>
            <person name="Sood P."/>
        </authorList>
    </citation>
    <scope>NUCLEOTIDE SEQUENCE [LARGE SCALE GENOMIC DNA]</scope>
    <source>
        <strain evidence="14">WM001</strain>
    </source>
</reference>
<comment type="similarity">
    <text evidence="1">Belongs to the protein kinase superfamily. CMGC Ser/Thr protein kinase family. MNB/DYRK subfamily.</text>
</comment>
<evidence type="ECO:0000313" key="15">
    <source>
        <dbReference type="Proteomes" id="UP000187209"/>
    </source>
</evidence>
<dbReference type="CDD" id="cd14210">
    <property type="entry name" value="PKc_DYRK"/>
    <property type="match status" value="1"/>
</dbReference>
<dbReference type="InterPro" id="IPR042521">
    <property type="entry name" value="DYRK"/>
</dbReference>
<dbReference type="PANTHER" id="PTHR24058">
    <property type="entry name" value="DUAL SPECIFICITY PROTEIN KINASE"/>
    <property type="match status" value="1"/>
</dbReference>
<evidence type="ECO:0000259" key="13">
    <source>
        <dbReference type="PROSITE" id="PS50011"/>
    </source>
</evidence>
<keyword evidence="5 11" id="KW-0547">Nucleotide-binding</keyword>
<dbReference type="InterPro" id="IPR050494">
    <property type="entry name" value="Ser_Thr_dual-spec_kinase"/>
</dbReference>
<dbReference type="Pfam" id="PF00069">
    <property type="entry name" value="Pkinase"/>
    <property type="match status" value="1"/>
</dbReference>
<name>A0A1R2CSI5_9CILI</name>